<reference evidence="1 2" key="1">
    <citation type="submission" date="2018-02" db="EMBL/GenBank/DDBJ databases">
        <title>Draft genome of wild Prunus yedoensis var. nudiflora.</title>
        <authorList>
            <person name="Baek S."/>
            <person name="Kim J.-H."/>
            <person name="Choi K."/>
            <person name="Kim G.-B."/>
            <person name="Cho A."/>
            <person name="Jang H."/>
            <person name="Shin C.-H."/>
            <person name="Yu H.-J."/>
            <person name="Mun J.-H."/>
        </authorList>
    </citation>
    <scope>NUCLEOTIDE SEQUENCE [LARGE SCALE GENOMIC DNA]</scope>
    <source>
        <strain evidence="2">cv. Jeju island</strain>
        <tissue evidence="1">Leaf</tissue>
    </source>
</reference>
<name>A0A314ZFY0_PRUYE</name>
<keyword evidence="2" id="KW-1185">Reference proteome</keyword>
<sequence>MIRQSELNARLAPRASEVCYRASITGEYLPGYMSCGVFGSQIVFAGGEKSHIIMAECWDRRFRPDASRAIYGFETRDPNPTIKPGGRERMFGKLLGEGILEPLLVEVSGKLYVLSGIKPPYFQVFDPNSKKWSTLPAPSTLESFESYGIFSCAVMDNFILLFSDSFMVYGFDTTKEEDPEWIEVGYSFCRFFSSLRRKSFGFAR</sequence>
<evidence type="ECO:0000313" key="2">
    <source>
        <dbReference type="Proteomes" id="UP000250321"/>
    </source>
</evidence>
<dbReference type="InterPro" id="IPR011043">
    <property type="entry name" value="Gal_Oxase/kelch_b-propeller"/>
</dbReference>
<proteinExistence type="predicted"/>
<gene>
    <name evidence="1" type="ORF">Pyn_08781</name>
</gene>
<evidence type="ECO:0000313" key="1">
    <source>
        <dbReference type="EMBL" id="PQQ17313.1"/>
    </source>
</evidence>
<protein>
    <recommendedName>
        <fullName evidence="3">F-box/kelch-repeat protein</fullName>
    </recommendedName>
</protein>
<accession>A0A314ZFY0</accession>
<dbReference type="EMBL" id="PJQY01000156">
    <property type="protein sequence ID" value="PQQ17313.1"/>
    <property type="molecule type" value="Genomic_DNA"/>
</dbReference>
<organism evidence="1 2">
    <name type="scientific">Prunus yedoensis var. nudiflora</name>
    <dbReference type="NCBI Taxonomy" id="2094558"/>
    <lineage>
        <taxon>Eukaryota</taxon>
        <taxon>Viridiplantae</taxon>
        <taxon>Streptophyta</taxon>
        <taxon>Embryophyta</taxon>
        <taxon>Tracheophyta</taxon>
        <taxon>Spermatophyta</taxon>
        <taxon>Magnoliopsida</taxon>
        <taxon>eudicotyledons</taxon>
        <taxon>Gunneridae</taxon>
        <taxon>Pentapetalae</taxon>
        <taxon>rosids</taxon>
        <taxon>fabids</taxon>
        <taxon>Rosales</taxon>
        <taxon>Rosaceae</taxon>
        <taxon>Amygdaloideae</taxon>
        <taxon>Amygdaleae</taxon>
        <taxon>Prunus</taxon>
    </lineage>
</organism>
<dbReference type="Proteomes" id="UP000250321">
    <property type="component" value="Unassembled WGS sequence"/>
</dbReference>
<dbReference type="OrthoDB" id="1166520at2759"/>
<dbReference type="AlphaFoldDB" id="A0A314ZFY0"/>
<dbReference type="SUPFAM" id="SSF50965">
    <property type="entry name" value="Galactose oxidase, central domain"/>
    <property type="match status" value="1"/>
</dbReference>
<evidence type="ECO:0008006" key="3">
    <source>
        <dbReference type="Google" id="ProtNLM"/>
    </source>
</evidence>
<comment type="caution">
    <text evidence="1">The sequence shown here is derived from an EMBL/GenBank/DDBJ whole genome shotgun (WGS) entry which is preliminary data.</text>
</comment>